<proteinExistence type="predicted"/>
<dbReference type="Pfam" id="PF13579">
    <property type="entry name" value="Glyco_trans_4_4"/>
    <property type="match status" value="1"/>
</dbReference>
<dbReference type="EMBL" id="CACVAY010000151">
    <property type="protein sequence ID" value="CAA6828726.1"/>
    <property type="molecule type" value="Genomic_DNA"/>
</dbReference>
<gene>
    <name evidence="2" type="ORF">HELGO_WM9586</name>
</gene>
<dbReference type="AlphaFoldDB" id="A0A6S6U6M3"/>
<name>A0A6S6U6M3_9GAMM</name>
<dbReference type="PANTHER" id="PTHR12526">
    <property type="entry name" value="GLYCOSYLTRANSFERASE"/>
    <property type="match status" value="1"/>
</dbReference>
<feature type="domain" description="Glycosyltransferase subfamily 4-like N-terminal" evidence="1">
    <location>
        <begin position="72"/>
        <end position="170"/>
    </location>
</feature>
<keyword evidence="2" id="KW-0808">Transferase</keyword>
<dbReference type="InterPro" id="IPR028098">
    <property type="entry name" value="Glyco_trans_4-like_N"/>
</dbReference>
<dbReference type="GO" id="GO:0016757">
    <property type="term" value="F:glycosyltransferase activity"/>
    <property type="evidence" value="ECO:0007669"/>
    <property type="project" value="UniProtKB-ARBA"/>
</dbReference>
<evidence type="ECO:0000259" key="1">
    <source>
        <dbReference type="Pfam" id="PF13579"/>
    </source>
</evidence>
<reference evidence="2" key="1">
    <citation type="submission" date="2020-01" db="EMBL/GenBank/DDBJ databases">
        <authorList>
            <person name="Meier V. D."/>
            <person name="Meier V D."/>
        </authorList>
    </citation>
    <scope>NUCLEOTIDE SEQUENCE</scope>
    <source>
        <strain evidence="2">HLG_WM_MAG_07</strain>
    </source>
</reference>
<organism evidence="2">
    <name type="scientific">uncultured Thiotrichaceae bacterium</name>
    <dbReference type="NCBI Taxonomy" id="298394"/>
    <lineage>
        <taxon>Bacteria</taxon>
        <taxon>Pseudomonadati</taxon>
        <taxon>Pseudomonadota</taxon>
        <taxon>Gammaproteobacteria</taxon>
        <taxon>Thiotrichales</taxon>
        <taxon>Thiotrichaceae</taxon>
        <taxon>environmental samples</taxon>
    </lineage>
</organism>
<dbReference type="Pfam" id="PF13692">
    <property type="entry name" value="Glyco_trans_1_4"/>
    <property type="match status" value="1"/>
</dbReference>
<evidence type="ECO:0000313" key="2">
    <source>
        <dbReference type="EMBL" id="CAA6828726.1"/>
    </source>
</evidence>
<dbReference type="SUPFAM" id="SSF53756">
    <property type="entry name" value="UDP-Glycosyltransferase/glycogen phosphorylase"/>
    <property type="match status" value="1"/>
</dbReference>
<accession>A0A6S6U6M3</accession>
<protein>
    <submittedName>
        <fullName evidence="2">Glycosyltransferase</fullName>
    </submittedName>
</protein>
<sequence length="374" mass="42265">MTKKPKILFIMAAFQVGGAEKQWAQYLSLPPDKDRYELEIITLMPSRSESVRQSFLDLGITLTHIDNPSMSKGKFLWELYRAIRRSNPSIIHTVLDGSTGSWGRLMGWLARVPYIMHSDRGIPAHSSSIHATLRPYLSKITTRFTPNAYALGDWIVSNGVPKEKIHVIPNVTDVNVRFHPENHHSIRKQWGIQDNELVVGFLAAFREEKRIDILLDALTKVPKEDRPDWVVLGGDGDKMPMVKEAIAADPWLSKHCKLLGLVEDTPSFYASIDYLVLTSEHEGTPNVVLEAQSMEKPIVSTLVSDMAMMLENCGITAEINDPASVGEAMAQMNRLSKQERQALGQYGRERVVKRHELHNAAEMFWQAHLDFLES</sequence>
<dbReference type="Gene3D" id="3.40.50.2000">
    <property type="entry name" value="Glycogen Phosphorylase B"/>
    <property type="match status" value="2"/>
</dbReference>